<keyword evidence="2" id="KW-1185">Reference proteome</keyword>
<dbReference type="AlphaFoldDB" id="A0A9P8CUU4"/>
<evidence type="ECO:0000313" key="2">
    <source>
        <dbReference type="Proteomes" id="UP000887229"/>
    </source>
</evidence>
<proteinExistence type="predicted"/>
<dbReference type="EMBL" id="MU251244">
    <property type="protein sequence ID" value="KAG9257821.1"/>
    <property type="molecule type" value="Genomic_DNA"/>
</dbReference>
<accession>A0A9P8CUU4</accession>
<gene>
    <name evidence="1" type="ORF">F5Z01DRAFT_303845</name>
</gene>
<reference evidence="1" key="1">
    <citation type="journal article" date="2021" name="IMA Fungus">
        <title>Genomic characterization of three marine fungi, including Emericellopsis atlantica sp. nov. with signatures of a generalist lifestyle and marine biomass degradation.</title>
        <authorList>
            <person name="Hagestad O.C."/>
            <person name="Hou L."/>
            <person name="Andersen J.H."/>
            <person name="Hansen E.H."/>
            <person name="Altermark B."/>
            <person name="Li C."/>
            <person name="Kuhnert E."/>
            <person name="Cox R.J."/>
            <person name="Crous P.W."/>
            <person name="Spatafora J.W."/>
            <person name="Lail K."/>
            <person name="Amirebrahimi M."/>
            <person name="Lipzen A."/>
            <person name="Pangilinan J."/>
            <person name="Andreopoulos W."/>
            <person name="Hayes R.D."/>
            <person name="Ng V."/>
            <person name="Grigoriev I.V."/>
            <person name="Jackson S.A."/>
            <person name="Sutton T.D.S."/>
            <person name="Dobson A.D.W."/>
            <person name="Rama T."/>
        </authorList>
    </citation>
    <scope>NUCLEOTIDE SEQUENCE</scope>
    <source>
        <strain evidence="1">TS7</strain>
    </source>
</reference>
<dbReference type="RefSeq" id="XP_046121745.1">
    <property type="nucleotide sequence ID" value="XM_046258898.1"/>
</dbReference>
<sequence>MKLSLQRRQAHVCLALPHVLVVGAFTTSRIGTASCILPASLPPFSASQPYEYDLRHLQARLQLAFSLRKIRSVSGFRSPAVTWAKPHPIAWLWLAASPDTFPSQLEPKEQILNAECTDTPTNMRTRANEMLAEPPSVPWPMQPFLLSGQVSCEEAQWESLRILDNHQLRTAR</sequence>
<name>A0A9P8CUU4_9HYPO</name>
<dbReference type="GeneID" id="70289801"/>
<organism evidence="1 2">
    <name type="scientific">Emericellopsis atlantica</name>
    <dbReference type="NCBI Taxonomy" id="2614577"/>
    <lineage>
        <taxon>Eukaryota</taxon>
        <taxon>Fungi</taxon>
        <taxon>Dikarya</taxon>
        <taxon>Ascomycota</taxon>
        <taxon>Pezizomycotina</taxon>
        <taxon>Sordariomycetes</taxon>
        <taxon>Hypocreomycetidae</taxon>
        <taxon>Hypocreales</taxon>
        <taxon>Bionectriaceae</taxon>
        <taxon>Emericellopsis</taxon>
    </lineage>
</organism>
<evidence type="ECO:0000313" key="1">
    <source>
        <dbReference type="EMBL" id="KAG9257821.1"/>
    </source>
</evidence>
<comment type="caution">
    <text evidence="1">The sequence shown here is derived from an EMBL/GenBank/DDBJ whole genome shotgun (WGS) entry which is preliminary data.</text>
</comment>
<dbReference type="Proteomes" id="UP000887229">
    <property type="component" value="Unassembled WGS sequence"/>
</dbReference>
<protein>
    <submittedName>
        <fullName evidence="1">Uncharacterized protein</fullName>
    </submittedName>
</protein>